<dbReference type="GeneID" id="17088424"/>
<keyword evidence="5 7" id="KW-0508">mRNA splicing</keyword>
<dbReference type="STRING" id="130081.M2Y140"/>
<dbReference type="EMBL" id="KB454507">
    <property type="protein sequence ID" value="EME29643.1"/>
    <property type="molecule type" value="Genomic_DNA"/>
</dbReference>
<evidence type="ECO:0000313" key="8">
    <source>
        <dbReference type="EMBL" id="EME29643.1"/>
    </source>
</evidence>
<comment type="subcellular location">
    <subcellularLocation>
        <location evidence="1 7">Nucleus</location>
    </subcellularLocation>
</comment>
<evidence type="ECO:0000256" key="3">
    <source>
        <dbReference type="ARBA" id="ARBA00022664"/>
    </source>
</evidence>
<sequence length="101" mass="11502">MSGRLEIYGNKKTFNFPEKVISNVLRSPYFRSLYELKTFNQVVDEIYNQVSYLEPWVAGKGVGTPSSAFCLLYKLFTLKLSGVGVSVCKVWSRPERTLVLV</sequence>
<keyword evidence="3 7" id="KW-0507">mRNA processing</keyword>
<evidence type="ECO:0000256" key="2">
    <source>
        <dbReference type="ARBA" id="ARBA00006164"/>
    </source>
</evidence>
<evidence type="ECO:0000256" key="5">
    <source>
        <dbReference type="ARBA" id="ARBA00023187"/>
    </source>
</evidence>
<dbReference type="Gramene" id="EME29643">
    <property type="protein sequence ID" value="EME29643"/>
    <property type="gene ID" value="Gasu_30790"/>
</dbReference>
<comment type="function">
    <text evidence="7">Required for pre-mRNA splicing.</text>
</comment>
<dbReference type="KEGG" id="gsl:Gasu_30790"/>
<comment type="similarity">
    <text evidence="2 7">Belongs to the PRP38 family.</text>
</comment>
<keyword evidence="9" id="KW-1185">Reference proteome</keyword>
<name>M2Y140_GALSU</name>
<dbReference type="Proteomes" id="UP000030680">
    <property type="component" value="Unassembled WGS sequence"/>
</dbReference>
<dbReference type="OrthoDB" id="3881at2759"/>
<evidence type="ECO:0000256" key="4">
    <source>
        <dbReference type="ARBA" id="ARBA00022728"/>
    </source>
</evidence>
<dbReference type="PANTHER" id="PTHR23142">
    <property type="entry name" value="PRE-MRNA-SPLICING FACTOR 38A-RELATED"/>
    <property type="match status" value="1"/>
</dbReference>
<dbReference type="InterPro" id="IPR005037">
    <property type="entry name" value="PRP38"/>
</dbReference>
<evidence type="ECO:0000256" key="7">
    <source>
        <dbReference type="RuleBase" id="RU367025"/>
    </source>
</evidence>
<reference evidence="9" key="1">
    <citation type="journal article" date="2013" name="Science">
        <title>Gene transfer from bacteria and archaea facilitated evolution of an extremophilic eukaryote.</title>
        <authorList>
            <person name="Schonknecht G."/>
            <person name="Chen W.H."/>
            <person name="Ternes C.M."/>
            <person name="Barbier G.G."/>
            <person name="Shrestha R.P."/>
            <person name="Stanke M."/>
            <person name="Brautigam A."/>
            <person name="Baker B.J."/>
            <person name="Banfield J.F."/>
            <person name="Garavito R.M."/>
            <person name="Carr K."/>
            <person name="Wilkerson C."/>
            <person name="Rensing S.A."/>
            <person name="Gagneul D."/>
            <person name="Dickenson N.E."/>
            <person name="Oesterhelt C."/>
            <person name="Lercher M.J."/>
            <person name="Weber A.P."/>
        </authorList>
    </citation>
    <scope>NUCLEOTIDE SEQUENCE [LARGE SCALE GENOMIC DNA]</scope>
    <source>
        <strain evidence="9">074W</strain>
    </source>
</reference>
<evidence type="ECO:0000313" key="9">
    <source>
        <dbReference type="Proteomes" id="UP000030680"/>
    </source>
</evidence>
<accession>M2Y140</accession>
<dbReference type="eggNOG" id="KOG2888">
    <property type="taxonomic scope" value="Eukaryota"/>
</dbReference>
<evidence type="ECO:0000256" key="6">
    <source>
        <dbReference type="ARBA" id="ARBA00023242"/>
    </source>
</evidence>
<keyword evidence="4 7" id="KW-0747">Spliceosome</keyword>
<protein>
    <recommendedName>
        <fullName evidence="7">Pre-mRNA-splicing factor 38</fullName>
    </recommendedName>
</protein>
<dbReference type="AlphaFoldDB" id="M2Y140"/>
<keyword evidence="6 7" id="KW-0539">Nucleus</keyword>
<dbReference type="GO" id="GO:0000398">
    <property type="term" value="P:mRNA splicing, via spliceosome"/>
    <property type="evidence" value="ECO:0007669"/>
    <property type="project" value="UniProtKB-UniRule"/>
</dbReference>
<dbReference type="RefSeq" id="XP_005706163.1">
    <property type="nucleotide sequence ID" value="XM_005706106.1"/>
</dbReference>
<gene>
    <name evidence="8" type="ORF">Gasu_30790</name>
</gene>
<proteinExistence type="inferred from homology"/>
<organism evidence="8 9">
    <name type="scientific">Galdieria sulphuraria</name>
    <name type="common">Red alga</name>
    <dbReference type="NCBI Taxonomy" id="130081"/>
    <lineage>
        <taxon>Eukaryota</taxon>
        <taxon>Rhodophyta</taxon>
        <taxon>Bangiophyceae</taxon>
        <taxon>Galdieriales</taxon>
        <taxon>Galdieriaceae</taxon>
        <taxon>Galdieria</taxon>
    </lineage>
</organism>
<dbReference type="Pfam" id="PF03371">
    <property type="entry name" value="PRP38"/>
    <property type="match status" value="1"/>
</dbReference>
<evidence type="ECO:0000256" key="1">
    <source>
        <dbReference type="ARBA" id="ARBA00004123"/>
    </source>
</evidence>
<dbReference type="GO" id="GO:0005681">
    <property type="term" value="C:spliceosomal complex"/>
    <property type="evidence" value="ECO:0007669"/>
    <property type="project" value="UniProtKB-KW"/>
</dbReference>